<gene>
    <name evidence="1" type="ORF">BLIC_c01299</name>
</gene>
<comment type="caution">
    <text evidence="1">The sequence shown here is derived from an EMBL/GenBank/DDBJ whole genome shotgun (WGS) entry which is preliminary data.</text>
</comment>
<proteinExistence type="predicted"/>
<reference evidence="1 2" key="1">
    <citation type="submission" date="2014-09" db="EMBL/GenBank/DDBJ databases">
        <authorList>
            <person name="Bertelli C."/>
        </authorList>
    </citation>
    <scope>NUCLEOTIDE SEQUENCE [LARGE SCALE GENOMIC DNA]</scope>
    <source>
        <strain evidence="1 2">BIC1401111250</strain>
    </source>
</reference>
<dbReference type="Proteomes" id="UP000043107">
    <property type="component" value="Unassembled WGS sequence"/>
</dbReference>
<organism evidence="1 2">
    <name type="scientific">Bifidobacterium longum subsp. infantis</name>
    <dbReference type="NCBI Taxonomy" id="1682"/>
    <lineage>
        <taxon>Bacteria</taxon>
        <taxon>Bacillati</taxon>
        <taxon>Actinomycetota</taxon>
        <taxon>Actinomycetes</taxon>
        <taxon>Bifidobacteriales</taxon>
        <taxon>Bifidobacteriaceae</taxon>
        <taxon>Bifidobacterium</taxon>
    </lineage>
</organism>
<keyword evidence="2" id="KW-1185">Reference proteome</keyword>
<sequence length="313" mass="33750">MSSAAVSERITFLTWLSSSSPCRDFANSARTLFSYRVVASRFSSGVGRSARYSALSRVSFASAAMAALSAWLGPCPPADRPPPVMPCMAGDAPAFTPFITVPASPPRPPSFMAMPAEPSAMAAEPPVATHTPAAIAAPAAMVRPRFIALPNPASWARPGRLNGLPILHTFTHRSFTAFTYRTGRKIAATSRRRTPPCVFPSASTMPRRVMPMLVNRMPRLPNRATTVGPATHASIWTSALPTARRPASGLTASRSNARNRPIAARQATSMLSVCRLPHPNPQTIRFTSPATPFRNPSDRVPRELFPCCWSMSR</sequence>
<protein>
    <submittedName>
        <fullName evidence="1">Uncharacterized protein</fullName>
    </submittedName>
</protein>
<name>A0ABP1X677_BIFLI</name>
<dbReference type="EMBL" id="CCWP01000025">
    <property type="protein sequence ID" value="CEF01478.1"/>
    <property type="molecule type" value="Genomic_DNA"/>
</dbReference>
<evidence type="ECO:0000313" key="1">
    <source>
        <dbReference type="EMBL" id="CEF01478.1"/>
    </source>
</evidence>
<evidence type="ECO:0000313" key="2">
    <source>
        <dbReference type="Proteomes" id="UP000043107"/>
    </source>
</evidence>
<accession>A0ABP1X677</accession>